<reference evidence="3 4" key="1">
    <citation type="submission" date="2020-10" db="EMBL/GenBank/DDBJ databases">
        <title>Complete genome sequence of Paludibaculum fermentans P105T, a facultatively anaerobic acidobacterium capable of dissimilatory Fe(III) reduction.</title>
        <authorList>
            <person name="Dedysh S.N."/>
            <person name="Beletsky A.V."/>
            <person name="Kulichevskaya I.S."/>
            <person name="Mardanov A.V."/>
            <person name="Ravin N.V."/>
        </authorList>
    </citation>
    <scope>NUCLEOTIDE SEQUENCE [LARGE SCALE GENOMIC DNA]</scope>
    <source>
        <strain evidence="3 4">P105</strain>
    </source>
</reference>
<organism evidence="3 4">
    <name type="scientific">Paludibaculum fermentans</name>
    <dbReference type="NCBI Taxonomy" id="1473598"/>
    <lineage>
        <taxon>Bacteria</taxon>
        <taxon>Pseudomonadati</taxon>
        <taxon>Acidobacteriota</taxon>
        <taxon>Terriglobia</taxon>
        <taxon>Bryobacterales</taxon>
        <taxon>Bryobacteraceae</taxon>
        <taxon>Paludibaculum</taxon>
    </lineage>
</organism>
<accession>A0A7S7NSD8</accession>
<evidence type="ECO:0000313" key="3">
    <source>
        <dbReference type="EMBL" id="QOY88955.1"/>
    </source>
</evidence>
<proteinExistence type="predicted"/>
<keyword evidence="1" id="KW-0472">Membrane</keyword>
<dbReference type="EMBL" id="CP063849">
    <property type="protein sequence ID" value="QOY88955.1"/>
    <property type="molecule type" value="Genomic_DNA"/>
</dbReference>
<feature type="transmembrane region" description="Helical" evidence="1">
    <location>
        <begin position="105"/>
        <end position="126"/>
    </location>
</feature>
<name>A0A7S7NSD8_PALFE</name>
<protein>
    <submittedName>
        <fullName evidence="3">DUF4126 domain-containing protein</fullName>
    </submittedName>
</protein>
<keyword evidence="1" id="KW-1133">Transmembrane helix</keyword>
<dbReference type="InterPro" id="IPR025196">
    <property type="entry name" value="DUF4126"/>
</dbReference>
<evidence type="ECO:0000313" key="4">
    <source>
        <dbReference type="Proteomes" id="UP000593892"/>
    </source>
</evidence>
<feature type="domain" description="DUF4126" evidence="2">
    <location>
        <begin position="7"/>
        <end position="182"/>
    </location>
</feature>
<evidence type="ECO:0000259" key="2">
    <source>
        <dbReference type="Pfam" id="PF13548"/>
    </source>
</evidence>
<feature type="transmembrane region" description="Helical" evidence="1">
    <location>
        <begin position="80"/>
        <end position="99"/>
    </location>
</feature>
<dbReference type="Pfam" id="PF13548">
    <property type="entry name" value="DUF4126"/>
    <property type="match status" value="1"/>
</dbReference>
<gene>
    <name evidence="3" type="ORF">IRI77_03050</name>
</gene>
<sequence>MDAVHLLATTLGLGFAAGLRLYSTVLGLGLAIRFGFLRLPETLHGLEVLAHPAVLIAAGVAFAAEFVGDKIPWVDSVWDSVHTIIRPIGAVVLAATAFADLDPVVRLVLVILCGGVALSSHATKAATRLAVNHSPEPFSNVALSLMGDAAAPFMVWLTTSHPMIALVLVLGFLVMFAWLARRIWRLLRGGFERLRRWSMA</sequence>
<evidence type="ECO:0000256" key="1">
    <source>
        <dbReference type="SAM" id="Phobius"/>
    </source>
</evidence>
<keyword evidence="1" id="KW-0812">Transmembrane</keyword>
<dbReference type="KEGG" id="pfer:IRI77_03050"/>
<feature type="transmembrane region" description="Helical" evidence="1">
    <location>
        <begin position="163"/>
        <end position="180"/>
    </location>
</feature>
<dbReference type="Proteomes" id="UP000593892">
    <property type="component" value="Chromosome"/>
</dbReference>
<keyword evidence="4" id="KW-1185">Reference proteome</keyword>
<dbReference type="RefSeq" id="WP_194450618.1">
    <property type="nucleotide sequence ID" value="NZ_CP063849.1"/>
</dbReference>
<dbReference type="AlphaFoldDB" id="A0A7S7NSD8"/>
<feature type="transmembrane region" description="Helical" evidence="1">
    <location>
        <begin position="48"/>
        <end position="68"/>
    </location>
</feature>